<dbReference type="PANTHER" id="PTHR46068">
    <property type="entry name" value="PROTEIN CBG27172"/>
    <property type="match status" value="1"/>
</dbReference>
<dbReference type="InterPro" id="IPR036397">
    <property type="entry name" value="RNaseH_sf"/>
</dbReference>
<dbReference type="SUPFAM" id="SSF101447">
    <property type="entry name" value="Formin homology 2 domain (FH2 domain)"/>
    <property type="match status" value="1"/>
</dbReference>
<evidence type="ECO:0000313" key="3">
    <source>
        <dbReference type="Proteomes" id="UP000271162"/>
    </source>
</evidence>
<proteinExistence type="predicted"/>
<feature type="compositionally biased region" description="Pro residues" evidence="1">
    <location>
        <begin position="12"/>
        <end position="27"/>
    </location>
</feature>
<evidence type="ECO:0000313" key="4">
    <source>
        <dbReference type="WBParaSite" id="NBR_0001323901-mRNA-1"/>
    </source>
</evidence>
<evidence type="ECO:0000313" key="2">
    <source>
        <dbReference type="EMBL" id="VDL76829.1"/>
    </source>
</evidence>
<dbReference type="WBParaSite" id="NBR_0001323901-mRNA-1">
    <property type="protein sequence ID" value="NBR_0001323901-mRNA-1"/>
    <property type="gene ID" value="NBR_0001323901"/>
</dbReference>
<dbReference type="AlphaFoldDB" id="A0A0N4YA50"/>
<feature type="compositionally biased region" description="Basic residues" evidence="1">
    <location>
        <begin position="61"/>
        <end position="75"/>
    </location>
</feature>
<organism evidence="4">
    <name type="scientific">Nippostrongylus brasiliensis</name>
    <name type="common">Rat hookworm</name>
    <dbReference type="NCBI Taxonomy" id="27835"/>
    <lineage>
        <taxon>Eukaryota</taxon>
        <taxon>Metazoa</taxon>
        <taxon>Ecdysozoa</taxon>
        <taxon>Nematoda</taxon>
        <taxon>Chromadorea</taxon>
        <taxon>Rhabditida</taxon>
        <taxon>Rhabditina</taxon>
        <taxon>Rhabditomorpha</taxon>
        <taxon>Strongyloidea</taxon>
        <taxon>Heligmosomidae</taxon>
        <taxon>Nippostrongylus</taxon>
    </lineage>
</organism>
<name>A0A0N4YA50_NIPBR</name>
<dbReference type="Proteomes" id="UP000271162">
    <property type="component" value="Unassembled WGS sequence"/>
</dbReference>
<gene>
    <name evidence="2" type="ORF">NBR_LOCUS13240</name>
</gene>
<sequence length="198" mass="22193">MGDEYEQLGPSPGAPPPPPPPPPPPLHPQNRAPAAHTPIKQPHGAARLPQHALNSPAGESHRKRAKKDKRVKKRVSSPEASDRESDPSSKGGEWVGVSNKIQHKRTRRRWSWTGVPDFIAHRDWPSSSPGHNPMDYSVWAILERQVCSTRHPNLDSLKEALLKSWDEIDETYLRATCEAFVGRLKNCVKAKGDHFKNR</sequence>
<dbReference type="Gene3D" id="3.30.420.10">
    <property type="entry name" value="Ribonuclease H-like superfamily/Ribonuclease H"/>
    <property type="match status" value="1"/>
</dbReference>
<protein>
    <submittedName>
        <fullName evidence="4">VEFS-Box domain-containing protein</fullName>
    </submittedName>
</protein>
<reference evidence="2 3" key="2">
    <citation type="submission" date="2018-11" db="EMBL/GenBank/DDBJ databases">
        <authorList>
            <consortium name="Pathogen Informatics"/>
        </authorList>
    </citation>
    <scope>NUCLEOTIDE SEQUENCE [LARGE SCALE GENOMIC DNA]</scope>
</reference>
<evidence type="ECO:0000256" key="1">
    <source>
        <dbReference type="SAM" id="MobiDB-lite"/>
    </source>
</evidence>
<reference evidence="4" key="1">
    <citation type="submission" date="2017-02" db="UniProtKB">
        <authorList>
            <consortium name="WormBaseParasite"/>
        </authorList>
    </citation>
    <scope>IDENTIFICATION</scope>
</reference>
<dbReference type="PANTHER" id="PTHR46068:SF1">
    <property type="entry name" value="TRANSPOSASE IS30-LIKE HTH DOMAIN-CONTAINING PROTEIN"/>
    <property type="match status" value="1"/>
</dbReference>
<accession>A0A0N4YA50</accession>
<feature type="region of interest" description="Disordered" evidence="1">
    <location>
        <begin position="1"/>
        <end position="108"/>
    </location>
</feature>
<keyword evidence="3" id="KW-1185">Reference proteome</keyword>
<dbReference type="GO" id="GO:0003676">
    <property type="term" value="F:nucleic acid binding"/>
    <property type="evidence" value="ECO:0007669"/>
    <property type="project" value="InterPro"/>
</dbReference>
<dbReference type="EMBL" id="UYSL01020979">
    <property type="protein sequence ID" value="VDL76829.1"/>
    <property type="molecule type" value="Genomic_DNA"/>
</dbReference>
<dbReference type="STRING" id="27835.A0A0N4YA50"/>